<keyword evidence="4" id="KW-0067">ATP-binding</keyword>
<name>A6DLM1_9BACT</name>
<evidence type="ECO:0000256" key="2">
    <source>
        <dbReference type="ARBA" id="ARBA00022741"/>
    </source>
</evidence>
<evidence type="ECO:0000259" key="5">
    <source>
        <dbReference type="Pfam" id="PF00217"/>
    </source>
</evidence>
<keyword evidence="7" id="KW-1185">Reference proteome</keyword>
<dbReference type="GO" id="GO:0016301">
    <property type="term" value="F:kinase activity"/>
    <property type="evidence" value="ECO:0007669"/>
    <property type="project" value="UniProtKB-KW"/>
</dbReference>
<reference evidence="6 7" key="1">
    <citation type="journal article" date="2010" name="J. Bacteriol.">
        <title>Genome sequence of Lentisphaera araneosa HTCC2155T, the type species of the order Lentisphaerales in the phylum Lentisphaerae.</title>
        <authorList>
            <person name="Thrash J.C."/>
            <person name="Cho J.C."/>
            <person name="Vergin K.L."/>
            <person name="Morris R.M."/>
            <person name="Giovannoni S.J."/>
        </authorList>
    </citation>
    <scope>NUCLEOTIDE SEQUENCE [LARGE SCALE GENOMIC DNA]</scope>
    <source>
        <strain evidence="6 7">HTCC2155</strain>
    </source>
</reference>
<keyword evidence="2" id="KW-0547">Nucleotide-binding</keyword>
<gene>
    <name evidence="6" type="ORF">LNTAR_05171</name>
</gene>
<sequence length="374" mass="42966">MLNTALHKPICPKCESSLKKITLSNQAFCPHCYTCFLEYFSQSMKIGEAISYNPKQISDAIKNEKYELANSLSKDLKIPKQEHPYLFTRIEFLRNLDSYKFLNSENDKLKPAILSELNSRNPEVREIKDLSNNTVLTSEGTYIKVLNEHHINFGYIGTSNNTQELEDARLKNQHRDIQNNFTYHEKLGFLGPDPSHLGEAFKLQFGIALPHLYMDNQIQRISQACSDLGFTLKPMQIKKNSPLIYTLENKSSSNTTLKETITAAIQLGYAVKKAETHAQLKALESDHSYKLFASSYWSLGSLPSLTSEEYFSYIEDMICACLFNYLDKHKLQELTQLFQSQLHSILLLNDEQSDCDTSKVMNKDFEYFLNTLRS</sequence>
<dbReference type="Pfam" id="PF00217">
    <property type="entry name" value="ATP-gua_Ptrans"/>
    <property type="match status" value="1"/>
</dbReference>
<evidence type="ECO:0000256" key="3">
    <source>
        <dbReference type="ARBA" id="ARBA00022777"/>
    </source>
</evidence>
<dbReference type="InterPro" id="IPR014746">
    <property type="entry name" value="Gln_synth/guanido_kin_cat_dom"/>
</dbReference>
<evidence type="ECO:0000313" key="7">
    <source>
        <dbReference type="Proteomes" id="UP000004947"/>
    </source>
</evidence>
<organism evidence="6 7">
    <name type="scientific">Lentisphaera araneosa HTCC2155</name>
    <dbReference type="NCBI Taxonomy" id="313628"/>
    <lineage>
        <taxon>Bacteria</taxon>
        <taxon>Pseudomonadati</taxon>
        <taxon>Lentisphaerota</taxon>
        <taxon>Lentisphaeria</taxon>
        <taxon>Lentisphaerales</taxon>
        <taxon>Lentisphaeraceae</taxon>
        <taxon>Lentisphaera</taxon>
    </lineage>
</organism>
<keyword evidence="3" id="KW-0418">Kinase</keyword>
<dbReference type="SUPFAM" id="SSF55931">
    <property type="entry name" value="Glutamine synthetase/guanido kinase"/>
    <property type="match status" value="1"/>
</dbReference>
<accession>A6DLM1</accession>
<feature type="domain" description="Phosphagen kinase C-terminal" evidence="5">
    <location>
        <begin position="139"/>
        <end position="240"/>
    </location>
</feature>
<dbReference type="AlphaFoldDB" id="A6DLM1"/>
<proteinExistence type="predicted"/>
<evidence type="ECO:0000313" key="6">
    <source>
        <dbReference type="EMBL" id="EDM27476.1"/>
    </source>
</evidence>
<dbReference type="GO" id="GO:0005524">
    <property type="term" value="F:ATP binding"/>
    <property type="evidence" value="ECO:0007669"/>
    <property type="project" value="UniProtKB-KW"/>
</dbReference>
<evidence type="ECO:0000256" key="1">
    <source>
        <dbReference type="ARBA" id="ARBA00022679"/>
    </source>
</evidence>
<dbReference type="Gene3D" id="3.30.590.10">
    <property type="entry name" value="Glutamine synthetase/guanido kinase, catalytic domain"/>
    <property type="match status" value="1"/>
</dbReference>
<protein>
    <submittedName>
        <fullName evidence="6">Putative ATP:guanido phosphotransferase</fullName>
    </submittedName>
</protein>
<evidence type="ECO:0000256" key="4">
    <source>
        <dbReference type="ARBA" id="ARBA00022840"/>
    </source>
</evidence>
<dbReference type="Proteomes" id="UP000004947">
    <property type="component" value="Unassembled WGS sequence"/>
</dbReference>
<dbReference type="STRING" id="313628.LNTAR_05171"/>
<dbReference type="EMBL" id="ABCK01000009">
    <property type="protein sequence ID" value="EDM27476.1"/>
    <property type="molecule type" value="Genomic_DNA"/>
</dbReference>
<comment type="caution">
    <text evidence="6">The sequence shown here is derived from an EMBL/GenBank/DDBJ whole genome shotgun (WGS) entry which is preliminary data.</text>
</comment>
<keyword evidence="1 6" id="KW-0808">Transferase</keyword>
<dbReference type="InterPro" id="IPR022414">
    <property type="entry name" value="ATP-guanido_PTrfase_cat"/>
</dbReference>